<dbReference type="EMBL" id="FPKU01000001">
    <property type="protein sequence ID" value="SFZ81936.1"/>
    <property type="molecule type" value="Genomic_DNA"/>
</dbReference>
<dbReference type="Pfam" id="PF04339">
    <property type="entry name" value="FemAB_like"/>
    <property type="match status" value="1"/>
</dbReference>
<dbReference type="STRING" id="665118.SAMN02983003_0788"/>
<dbReference type="PANTHER" id="PTHR47017">
    <property type="entry name" value="ACYL-COA"/>
    <property type="match status" value="1"/>
</dbReference>
<reference evidence="1 2" key="1">
    <citation type="submission" date="2016-11" db="EMBL/GenBank/DDBJ databases">
        <authorList>
            <person name="Jaros S."/>
            <person name="Januszkiewicz K."/>
            <person name="Wedrychowicz H."/>
        </authorList>
    </citation>
    <scope>NUCLEOTIDE SEQUENCE [LARGE SCALE GENOMIC DNA]</scope>
    <source>
        <strain evidence="1 2">ATCC 23634</strain>
    </source>
</reference>
<dbReference type="InterPro" id="IPR007434">
    <property type="entry name" value="FemAB-like"/>
</dbReference>
<dbReference type="Gene3D" id="3.40.630.30">
    <property type="match status" value="1"/>
</dbReference>
<evidence type="ECO:0000313" key="2">
    <source>
        <dbReference type="Proteomes" id="UP000183447"/>
    </source>
</evidence>
<protein>
    <submittedName>
        <fullName evidence="1">Uncharacterized protein</fullName>
    </submittedName>
</protein>
<sequence length="390" mass="43344">MSETTFTLDIVDGVGAIDAGSWNGLLPGDAGRPDNPFLDHAFFAALEASGSPSVETGWQPQHIVLRGEDKTIAGIAPLYLKSHSQGEYVFDHGWADAFERAGGSYYPKMQICVPFTPVTGPRFLAKTEAGKAALMQAVAGLADRNGISSAHATFMTEDEADLAERAGWLLRTDTQFHWHDAGYGNFEGFLGSLSSRHRKQLRRERREATEGLTIRWLTGADLTEAVWDRFYDFYIDTGSRKWGRPYLNRAFFSMLSAAMADRVLLMFAYEGDEPVAGTLSLIGKDALYGRYWGATRSIAFLHFELCYYQAIDFALSHGLSRIEAGAQGEHKLARGYGPATTRSAHWIGHKGLRQAVARFLEQEREAVEESQDVLARYTPFRKGDIPPQDR</sequence>
<evidence type="ECO:0000313" key="1">
    <source>
        <dbReference type="EMBL" id="SFZ81936.1"/>
    </source>
</evidence>
<dbReference type="SUPFAM" id="SSF55729">
    <property type="entry name" value="Acyl-CoA N-acyltransferases (Nat)"/>
    <property type="match status" value="1"/>
</dbReference>
<dbReference type="OrthoDB" id="9776898at2"/>
<keyword evidence="2" id="KW-1185">Reference proteome</keyword>
<dbReference type="RefSeq" id="WP_072339184.1">
    <property type="nucleotide sequence ID" value="NZ_FPKU01000001.1"/>
</dbReference>
<dbReference type="PANTHER" id="PTHR47017:SF1">
    <property type="entry name" value="ACYL-COA"/>
    <property type="match status" value="1"/>
</dbReference>
<accession>A0A1K2HU89</accession>
<dbReference type="AlphaFoldDB" id="A0A1K2HU89"/>
<dbReference type="InterPro" id="IPR016181">
    <property type="entry name" value="Acyl_CoA_acyltransferase"/>
</dbReference>
<dbReference type="Proteomes" id="UP000183447">
    <property type="component" value="Unassembled WGS sequence"/>
</dbReference>
<name>A0A1K2HU89_9HYPH</name>
<proteinExistence type="predicted"/>
<gene>
    <name evidence="1" type="ORF">SAMN02983003_0788</name>
</gene>
<organism evidence="1 2">
    <name type="scientific">Devosia enhydra</name>
    <dbReference type="NCBI Taxonomy" id="665118"/>
    <lineage>
        <taxon>Bacteria</taxon>
        <taxon>Pseudomonadati</taxon>
        <taxon>Pseudomonadota</taxon>
        <taxon>Alphaproteobacteria</taxon>
        <taxon>Hyphomicrobiales</taxon>
        <taxon>Devosiaceae</taxon>
        <taxon>Devosia</taxon>
    </lineage>
</organism>